<proteinExistence type="predicted"/>
<dbReference type="RefSeq" id="WP_343841947.1">
    <property type="nucleotide sequence ID" value="NZ_BAAAEI010000006.1"/>
</dbReference>
<sequence>MFKRLLPLVLMLLAGCAAKPEFQRPSLLQTQHQRTGVFFTTETRPLTVSPWDIRYQNIGYEQDPKLLNYLALFEQEIAKLPPAVLRLSGLDKVAFVRALSVGPQPRAAVPDYIHEVLYYDVDAPGDAYLRHVVHHEFYHMLEQQLYGSAYYKDPLWHSLNPDGFVYGNGGAYARDSSVSVFSHPHPGFVNGYAMSGLEEDKAEIWAIIWAQQSWQAVETLVEIDSILQAKIRLLTAQVQCQAPEMANTWPDYIQRYLAALPACEFVDTIHAAPAAVEGS</sequence>
<evidence type="ECO:0000256" key="1">
    <source>
        <dbReference type="SAM" id="SignalP"/>
    </source>
</evidence>
<dbReference type="InterPro" id="IPR030890">
    <property type="entry name" value="LP_HExxH_w_TonB"/>
</dbReference>
<dbReference type="PROSITE" id="PS51257">
    <property type="entry name" value="PROKAR_LIPOPROTEIN"/>
    <property type="match status" value="1"/>
</dbReference>
<keyword evidence="3" id="KW-1185">Reference proteome</keyword>
<dbReference type="Proteomes" id="UP001501757">
    <property type="component" value="Unassembled WGS sequence"/>
</dbReference>
<evidence type="ECO:0000313" key="2">
    <source>
        <dbReference type="EMBL" id="GAA0345557.1"/>
    </source>
</evidence>
<feature type="chain" id="PRO_5045468875" description="Lipoprotein" evidence="1">
    <location>
        <begin position="20"/>
        <end position="279"/>
    </location>
</feature>
<feature type="signal peptide" evidence="1">
    <location>
        <begin position="1"/>
        <end position="19"/>
    </location>
</feature>
<evidence type="ECO:0008006" key="4">
    <source>
        <dbReference type="Google" id="ProtNLM"/>
    </source>
</evidence>
<gene>
    <name evidence="2" type="ORF">GCM10009092_07550</name>
</gene>
<evidence type="ECO:0000313" key="3">
    <source>
        <dbReference type="Proteomes" id="UP001501757"/>
    </source>
</evidence>
<protein>
    <recommendedName>
        <fullName evidence="4">Lipoprotein</fullName>
    </recommendedName>
</protein>
<keyword evidence="1" id="KW-0732">Signal</keyword>
<accession>A0ABN0WSP5</accession>
<organism evidence="2 3">
    <name type="scientific">Bowmanella denitrificans</name>
    <dbReference type="NCBI Taxonomy" id="366582"/>
    <lineage>
        <taxon>Bacteria</taxon>
        <taxon>Pseudomonadati</taxon>
        <taxon>Pseudomonadota</taxon>
        <taxon>Gammaproteobacteria</taxon>
        <taxon>Alteromonadales</taxon>
        <taxon>Alteromonadaceae</taxon>
        <taxon>Bowmanella</taxon>
    </lineage>
</organism>
<dbReference type="Pfam" id="PF15890">
    <property type="entry name" value="Peptidase_Mx1"/>
    <property type="match status" value="1"/>
</dbReference>
<reference evidence="2 3" key="1">
    <citation type="journal article" date="2019" name="Int. J. Syst. Evol. Microbiol.">
        <title>The Global Catalogue of Microorganisms (GCM) 10K type strain sequencing project: providing services to taxonomists for standard genome sequencing and annotation.</title>
        <authorList>
            <consortium name="The Broad Institute Genomics Platform"/>
            <consortium name="The Broad Institute Genome Sequencing Center for Infectious Disease"/>
            <person name="Wu L."/>
            <person name="Ma J."/>
        </authorList>
    </citation>
    <scope>NUCLEOTIDE SEQUENCE [LARGE SCALE GENOMIC DNA]</scope>
    <source>
        <strain evidence="2 3">JCM 13378</strain>
    </source>
</reference>
<dbReference type="Gene3D" id="3.40.390.70">
    <property type="match status" value="1"/>
</dbReference>
<name>A0ABN0WSP5_9ALTE</name>
<comment type="caution">
    <text evidence="2">The sequence shown here is derived from an EMBL/GenBank/DDBJ whole genome shotgun (WGS) entry which is preliminary data.</text>
</comment>
<dbReference type="EMBL" id="BAAAEI010000006">
    <property type="protein sequence ID" value="GAA0345557.1"/>
    <property type="molecule type" value="Genomic_DNA"/>
</dbReference>